<feature type="transmembrane region" description="Helical" evidence="5">
    <location>
        <begin position="216"/>
        <end position="233"/>
    </location>
</feature>
<dbReference type="RefSeq" id="WP_092676497.1">
    <property type="nucleotide sequence ID" value="NZ_FOXS01000005.1"/>
</dbReference>
<dbReference type="GO" id="GO:0016874">
    <property type="term" value="F:ligase activity"/>
    <property type="evidence" value="ECO:0007669"/>
    <property type="project" value="UniProtKB-KW"/>
</dbReference>
<feature type="transmembrane region" description="Helical" evidence="5">
    <location>
        <begin position="164"/>
        <end position="184"/>
    </location>
</feature>
<protein>
    <submittedName>
        <fullName evidence="7">O-antigen ligase</fullName>
    </submittedName>
</protein>
<name>A0A1I6AB79_HYMAR</name>
<feature type="transmembrane region" description="Helical" evidence="5">
    <location>
        <begin position="67"/>
        <end position="85"/>
    </location>
</feature>
<dbReference type="Pfam" id="PF04932">
    <property type="entry name" value="Wzy_C"/>
    <property type="match status" value="1"/>
</dbReference>
<evidence type="ECO:0000256" key="5">
    <source>
        <dbReference type="SAM" id="Phobius"/>
    </source>
</evidence>
<feature type="transmembrane region" description="Helical" evidence="5">
    <location>
        <begin position="42"/>
        <end position="60"/>
    </location>
</feature>
<keyword evidence="3 5" id="KW-1133">Transmembrane helix</keyword>
<organism evidence="7 8">
    <name type="scientific">Hymenobacter arizonensis</name>
    <name type="common">Siccationidurans arizonensis</name>
    <dbReference type="NCBI Taxonomy" id="1227077"/>
    <lineage>
        <taxon>Bacteria</taxon>
        <taxon>Pseudomonadati</taxon>
        <taxon>Bacteroidota</taxon>
        <taxon>Cytophagia</taxon>
        <taxon>Cytophagales</taxon>
        <taxon>Hymenobacteraceae</taxon>
        <taxon>Hymenobacter</taxon>
    </lineage>
</organism>
<evidence type="ECO:0000256" key="2">
    <source>
        <dbReference type="ARBA" id="ARBA00022692"/>
    </source>
</evidence>
<dbReference type="GO" id="GO:0016020">
    <property type="term" value="C:membrane"/>
    <property type="evidence" value="ECO:0007669"/>
    <property type="project" value="UniProtKB-SubCell"/>
</dbReference>
<comment type="subcellular location">
    <subcellularLocation>
        <location evidence="1">Membrane</location>
        <topology evidence="1">Multi-pass membrane protein</topology>
    </subcellularLocation>
</comment>
<dbReference type="PANTHER" id="PTHR37422:SF13">
    <property type="entry name" value="LIPOPOLYSACCHARIDE BIOSYNTHESIS PROTEIN PA4999-RELATED"/>
    <property type="match status" value="1"/>
</dbReference>
<proteinExistence type="predicted"/>
<evidence type="ECO:0000313" key="8">
    <source>
        <dbReference type="Proteomes" id="UP000199029"/>
    </source>
</evidence>
<dbReference type="Proteomes" id="UP000199029">
    <property type="component" value="Unassembled WGS sequence"/>
</dbReference>
<reference evidence="8" key="1">
    <citation type="submission" date="2016-10" db="EMBL/GenBank/DDBJ databases">
        <authorList>
            <person name="Varghese N."/>
            <person name="Submissions S."/>
        </authorList>
    </citation>
    <scope>NUCLEOTIDE SEQUENCE [LARGE SCALE GENOMIC DNA]</scope>
    <source>
        <strain evidence="8">OR362-8,ATCC BAA-1266,JCM 13504</strain>
    </source>
</reference>
<dbReference type="PANTHER" id="PTHR37422">
    <property type="entry name" value="TEICHURONIC ACID BIOSYNTHESIS PROTEIN TUAE"/>
    <property type="match status" value="1"/>
</dbReference>
<feature type="domain" description="O-antigen ligase-related" evidence="6">
    <location>
        <begin position="201"/>
        <end position="359"/>
    </location>
</feature>
<dbReference type="EMBL" id="FOXS01000005">
    <property type="protein sequence ID" value="SFQ65939.1"/>
    <property type="molecule type" value="Genomic_DNA"/>
</dbReference>
<keyword evidence="4 5" id="KW-0472">Membrane</keyword>
<feature type="transmembrane region" description="Helical" evidence="5">
    <location>
        <begin position="240"/>
        <end position="257"/>
    </location>
</feature>
<dbReference type="AlphaFoldDB" id="A0A1I6AB79"/>
<evidence type="ECO:0000259" key="6">
    <source>
        <dbReference type="Pfam" id="PF04932"/>
    </source>
</evidence>
<dbReference type="InterPro" id="IPR051533">
    <property type="entry name" value="WaaL-like"/>
</dbReference>
<keyword evidence="8" id="KW-1185">Reference proteome</keyword>
<keyword evidence="2 5" id="KW-0812">Transmembrane</keyword>
<feature type="transmembrane region" description="Helical" evidence="5">
    <location>
        <begin position="121"/>
        <end position="144"/>
    </location>
</feature>
<keyword evidence="7" id="KW-0436">Ligase</keyword>
<dbReference type="OrthoDB" id="871774at2"/>
<accession>A0A1I6AB79</accession>
<evidence type="ECO:0000256" key="1">
    <source>
        <dbReference type="ARBA" id="ARBA00004141"/>
    </source>
</evidence>
<dbReference type="STRING" id="1227077.SAMN04515668_3502"/>
<evidence type="ECO:0000256" key="4">
    <source>
        <dbReference type="ARBA" id="ARBA00023136"/>
    </source>
</evidence>
<gene>
    <name evidence="7" type="ORF">SAMN04515668_3502</name>
</gene>
<sequence length="460" mass="51045">MNSSRYRSLLLLLFYSSLFSLPLSINWVAERWNVGMMLFSEPLMVLTVAAAAVGGLLGWVAVPRLNLLDKLVGLHFGALLLATVFSTDLLISAKFFITLLLYVSFGYGLPRLLAPTRSEWLAAVGSLALGTALLAVYVVVQQALQGISYQLSYTIAEPFLLHGHTNLTVMLEPLILVLNMVLLYHTRNEAIWKQVLTVVLLIGVLSIVAFSYSRASYASLAAQAMLLLFYAGWKTGRKLLLPWALAGLVILTSWQMLQEVHPQTTAPASPQLITELKSVSDFSPANESNAERKNRWIYSLKLFKQYPVLGAGPGTFADRYLEFVNSTPNHSSYYTTLRRMNAHNLYLSWLVEAGALGLITGLLLLGYVVWRVLRRAFRWPAPLGQVALSAYFLYFLMHSLTQDFWQEPRVVVIFWLAVGLLRFWDEGYAASASVPGWKARVSPAAPAEAPGVVQSSAQPV</sequence>
<evidence type="ECO:0000256" key="3">
    <source>
        <dbReference type="ARBA" id="ARBA00022989"/>
    </source>
</evidence>
<dbReference type="InterPro" id="IPR007016">
    <property type="entry name" value="O-antigen_ligase-rel_domated"/>
</dbReference>
<evidence type="ECO:0000313" key="7">
    <source>
        <dbReference type="EMBL" id="SFQ65939.1"/>
    </source>
</evidence>
<feature type="transmembrane region" description="Helical" evidence="5">
    <location>
        <begin position="346"/>
        <end position="370"/>
    </location>
</feature>
<feature type="transmembrane region" description="Helical" evidence="5">
    <location>
        <begin position="191"/>
        <end position="210"/>
    </location>
</feature>
<feature type="transmembrane region" description="Helical" evidence="5">
    <location>
        <begin position="91"/>
        <end position="109"/>
    </location>
</feature>